<dbReference type="InterPro" id="IPR018910">
    <property type="entry name" value="LpqB_C"/>
</dbReference>
<dbReference type="Pfam" id="PF10646">
    <property type="entry name" value="Germane"/>
    <property type="match status" value="1"/>
</dbReference>
<protein>
    <submittedName>
        <fullName evidence="4">Uncharacterized protein</fullName>
    </submittedName>
</protein>
<name>A0A516GCJ6_9MICO</name>
<dbReference type="Pfam" id="PF10647">
    <property type="entry name" value="Gmad1"/>
    <property type="match status" value="1"/>
</dbReference>
<organism evidence="4 5">
    <name type="scientific">Ornithinimicrobium ciconiae</name>
    <dbReference type="NCBI Taxonomy" id="2594265"/>
    <lineage>
        <taxon>Bacteria</taxon>
        <taxon>Bacillati</taxon>
        <taxon>Actinomycetota</taxon>
        <taxon>Actinomycetes</taxon>
        <taxon>Micrococcales</taxon>
        <taxon>Ornithinimicrobiaceae</taxon>
        <taxon>Ornithinimicrobium</taxon>
    </lineage>
</organism>
<evidence type="ECO:0000259" key="2">
    <source>
        <dbReference type="Pfam" id="PF10647"/>
    </source>
</evidence>
<evidence type="ECO:0000313" key="4">
    <source>
        <dbReference type="EMBL" id="QDO89232.1"/>
    </source>
</evidence>
<proteinExistence type="predicted"/>
<sequence>MIDRPSLRGRLLAGILPLLLVLSACAGLPTSDTVERGLPVQGAPVQEVQALPVGPEEDASREEIVASFLRASSSFADDHDVARSFLTEDLARQWRPTSTVLIYEGEPDLTATEDGSVEAEVTVRGTVDRDGYLVEVPRGTAQSHQFEMERVGGQWRIAAFPEGDGLWLSEINFERQFTHGAVHYVTPNDGFLIPDVRWFPRGDGLPTSLASAQIGPVPDYLAGAAATGISDDLQLVASAVPVDLATSTATVDLRGLTLGSSPVQQRELLAQFAQTLKQDPRVSSVLVRSAGRPLEVEGVDNPISDVSTTGFEEATWTVPYGLLRTGDELKPVVPDHYQLQDDLAADAEELPRVPIRWRQLATDALVEEFAGVSVTGDELWRWRGGNDIVMEGIGLELTTPSFDRSGALWVAGRSTTSPRVWVISRTEPLSQAVARPLDAPWLGQDQRITSFRLAADDRRALIVLEHMDTDEVQVGITGIVRDQDGRATSLTEPYWVAPTLTSVTSAVWSSQTQLFVLGQQQSDRADRPFLVHIGGWLEPLRSVAQATGARAVPGEALPPLTVLTEPGRIYTQERNDWGIGRNGDDLIIPGT</sequence>
<dbReference type="InterPro" id="IPR019606">
    <property type="entry name" value="GerMN"/>
</dbReference>
<feature type="domain" description="Lipoprotein LpqB C-terminal" evidence="2">
    <location>
        <begin position="360"/>
        <end position="577"/>
    </location>
</feature>
<dbReference type="KEGG" id="orz:FNH13_13585"/>
<dbReference type="OrthoDB" id="3226781at2"/>
<evidence type="ECO:0000259" key="3">
    <source>
        <dbReference type="Pfam" id="PF25976"/>
    </source>
</evidence>
<reference evidence="4 5" key="1">
    <citation type="submission" date="2019-07" db="EMBL/GenBank/DDBJ databases">
        <title>complete genome sequencing of Ornithinimicrobium sp. H23M54.</title>
        <authorList>
            <person name="Bae J.-W."/>
            <person name="Lee S.-Y."/>
        </authorList>
    </citation>
    <scope>NUCLEOTIDE SEQUENCE [LARGE SCALE GENOMIC DNA]</scope>
    <source>
        <strain evidence="4 5">H23M54</strain>
    </source>
</reference>
<dbReference type="PROSITE" id="PS51257">
    <property type="entry name" value="PROKAR_LIPOPROTEIN"/>
    <property type="match status" value="1"/>
</dbReference>
<dbReference type="Proteomes" id="UP000315395">
    <property type="component" value="Chromosome"/>
</dbReference>
<gene>
    <name evidence="4" type="ORF">FNH13_13585</name>
</gene>
<dbReference type="RefSeq" id="WP_143783907.1">
    <property type="nucleotide sequence ID" value="NZ_CP041616.1"/>
</dbReference>
<dbReference type="AlphaFoldDB" id="A0A516GCJ6"/>
<accession>A0A516GCJ6</accession>
<evidence type="ECO:0000313" key="5">
    <source>
        <dbReference type="Proteomes" id="UP000315395"/>
    </source>
</evidence>
<feature type="domain" description="Lipoprotein LpqB N-terminal" evidence="3">
    <location>
        <begin position="54"/>
        <end position="173"/>
    </location>
</feature>
<dbReference type="Pfam" id="PF25976">
    <property type="entry name" value="LpqB_N"/>
    <property type="match status" value="1"/>
</dbReference>
<evidence type="ECO:0000259" key="1">
    <source>
        <dbReference type="Pfam" id="PF10646"/>
    </source>
</evidence>
<dbReference type="EMBL" id="CP041616">
    <property type="protein sequence ID" value="QDO89232.1"/>
    <property type="molecule type" value="Genomic_DNA"/>
</dbReference>
<keyword evidence="5" id="KW-1185">Reference proteome</keyword>
<feature type="domain" description="GerMN" evidence="1">
    <location>
        <begin position="189"/>
        <end position="295"/>
    </location>
</feature>
<dbReference type="InterPro" id="IPR059026">
    <property type="entry name" value="LpqB_N"/>
</dbReference>